<evidence type="ECO:0000313" key="2">
    <source>
        <dbReference type="EMBL" id="MFD2741655.1"/>
    </source>
</evidence>
<dbReference type="Proteomes" id="UP001597474">
    <property type="component" value="Unassembled WGS sequence"/>
</dbReference>
<comment type="caution">
    <text evidence="2">The sequence shown here is derived from an EMBL/GenBank/DDBJ whole genome shotgun (WGS) entry which is preliminary data.</text>
</comment>
<reference evidence="3" key="1">
    <citation type="journal article" date="2019" name="Int. J. Syst. Evol. Microbiol.">
        <title>The Global Catalogue of Microorganisms (GCM) 10K type strain sequencing project: providing services to taxonomists for standard genome sequencing and annotation.</title>
        <authorList>
            <consortium name="The Broad Institute Genomics Platform"/>
            <consortium name="The Broad Institute Genome Sequencing Center for Infectious Disease"/>
            <person name="Wu L."/>
            <person name="Ma J."/>
        </authorList>
    </citation>
    <scope>NUCLEOTIDE SEQUENCE [LARGE SCALE GENOMIC DNA]</scope>
    <source>
        <strain evidence="3">TISTR 2562</strain>
    </source>
</reference>
<accession>A0ABW5U764</accession>
<organism evidence="2 3">
    <name type="scientific">Sulfitobacter aestuarii</name>
    <dbReference type="NCBI Taxonomy" id="2161676"/>
    <lineage>
        <taxon>Bacteria</taxon>
        <taxon>Pseudomonadati</taxon>
        <taxon>Pseudomonadota</taxon>
        <taxon>Alphaproteobacteria</taxon>
        <taxon>Rhodobacterales</taxon>
        <taxon>Roseobacteraceae</taxon>
        <taxon>Sulfitobacter</taxon>
    </lineage>
</organism>
<sequence>MSRFHILTSGHENPSPIRLRPITFGDVVAALTEGWADFLQKPSHYGFVVLLYPVIGLALFFWVSRGNAMQLIYPLISGFALLGPVAAIGLYEISRRLERHEEASWRHAFAVLHSPALPAILAVGLALLLWFILWVYVAGLIYALTFDGQAHEDLRSLIRDVLSTPEGRTLMVIGNLVGFLFAVVTLCTTVVTFPLLLDRDVGAITAVKTSIRAVWQNPAALLGWGLVIAVLLGLGALPGLAGLIIVLPVLGHATWHIYRKLVVGSGPPASRGTPPVRDR</sequence>
<keyword evidence="1" id="KW-0472">Membrane</keyword>
<dbReference type="InterPro" id="IPR018692">
    <property type="entry name" value="DUF2189"/>
</dbReference>
<feature type="transmembrane region" description="Helical" evidence="1">
    <location>
        <begin position="221"/>
        <end position="250"/>
    </location>
</feature>
<keyword evidence="3" id="KW-1185">Reference proteome</keyword>
<feature type="transmembrane region" description="Helical" evidence="1">
    <location>
        <begin position="167"/>
        <end position="191"/>
    </location>
</feature>
<keyword evidence="1" id="KW-0812">Transmembrane</keyword>
<evidence type="ECO:0000256" key="1">
    <source>
        <dbReference type="SAM" id="Phobius"/>
    </source>
</evidence>
<keyword evidence="1" id="KW-1133">Transmembrane helix</keyword>
<feature type="transmembrane region" description="Helical" evidence="1">
    <location>
        <begin position="71"/>
        <end position="91"/>
    </location>
</feature>
<evidence type="ECO:0000313" key="3">
    <source>
        <dbReference type="Proteomes" id="UP001597474"/>
    </source>
</evidence>
<feature type="transmembrane region" description="Helical" evidence="1">
    <location>
        <begin position="45"/>
        <end position="64"/>
    </location>
</feature>
<name>A0ABW5U764_9RHOB</name>
<dbReference type="RefSeq" id="WP_386376082.1">
    <property type="nucleotide sequence ID" value="NZ_JBHUMP010000037.1"/>
</dbReference>
<dbReference type="EMBL" id="JBHUMP010000037">
    <property type="protein sequence ID" value="MFD2741655.1"/>
    <property type="molecule type" value="Genomic_DNA"/>
</dbReference>
<gene>
    <name evidence="2" type="ORF">ACFSUD_19010</name>
</gene>
<proteinExistence type="predicted"/>
<feature type="transmembrane region" description="Helical" evidence="1">
    <location>
        <begin position="119"/>
        <end position="146"/>
    </location>
</feature>
<dbReference type="Pfam" id="PF09955">
    <property type="entry name" value="DUF2189"/>
    <property type="match status" value="1"/>
</dbReference>
<protein>
    <submittedName>
        <fullName evidence="2">DUF2189 domain-containing protein</fullName>
    </submittedName>
</protein>